<dbReference type="InterPro" id="IPR036259">
    <property type="entry name" value="MFS_trans_sf"/>
</dbReference>
<evidence type="ECO:0000256" key="3">
    <source>
        <dbReference type="ARBA" id="ARBA00022692"/>
    </source>
</evidence>
<dbReference type="Gene3D" id="1.20.1250.20">
    <property type="entry name" value="MFS general substrate transporter like domains"/>
    <property type="match status" value="1"/>
</dbReference>
<feature type="transmembrane region" description="Helical" evidence="7">
    <location>
        <begin position="344"/>
        <end position="366"/>
    </location>
</feature>
<evidence type="ECO:0000256" key="4">
    <source>
        <dbReference type="ARBA" id="ARBA00022989"/>
    </source>
</evidence>
<reference evidence="8 9" key="1">
    <citation type="submission" date="2024-09" db="EMBL/GenBank/DDBJ databases">
        <title>Rethinking Asexuality: The Enigmatic Case of Functional Sexual Genes in Lepraria (Stereocaulaceae).</title>
        <authorList>
            <person name="Doellman M."/>
            <person name="Sun Y."/>
            <person name="Barcenas-Pena A."/>
            <person name="Lumbsch H.T."/>
            <person name="Grewe F."/>
        </authorList>
    </citation>
    <scope>NUCLEOTIDE SEQUENCE [LARGE SCALE GENOMIC DNA]</scope>
    <source>
        <strain evidence="8 9">Grewe 0041</strain>
    </source>
</reference>
<feature type="compositionally biased region" description="Polar residues" evidence="6">
    <location>
        <begin position="9"/>
        <end position="31"/>
    </location>
</feature>
<proteinExistence type="predicted"/>
<keyword evidence="9" id="KW-1185">Reference proteome</keyword>
<evidence type="ECO:0000313" key="8">
    <source>
        <dbReference type="EMBL" id="KAL2053212.1"/>
    </source>
</evidence>
<feature type="transmembrane region" description="Helical" evidence="7">
    <location>
        <begin position="200"/>
        <end position="220"/>
    </location>
</feature>
<evidence type="ECO:0000313" key="9">
    <source>
        <dbReference type="Proteomes" id="UP001590951"/>
    </source>
</evidence>
<evidence type="ECO:0000256" key="1">
    <source>
        <dbReference type="ARBA" id="ARBA00004141"/>
    </source>
</evidence>
<evidence type="ECO:0000256" key="2">
    <source>
        <dbReference type="ARBA" id="ARBA00022448"/>
    </source>
</evidence>
<sequence>MAHDGPTSRPISRTSSFHSQEQENSQIHSQTPPGSAKGKRRGGGSLDLNESSPLLSPERPQGDRDIDDHDTPTELLDWNDGKEEEKSKSVFYLFILTLSIGGLQIAWATELSNGSPYLLSLGMSKSLLAFVWIAGPLTGVLVQPYVGIRSDNSRSKWGKRIPFMLSGAFATAIAFIALAWAREIVHGFLGLFGANPMSHGVQVCTIIWATVFVYVLDFAINAVQAGIRAFIVDNAPTHQQEDANAWAGRITGVGNILAFVSGYVNLPEVFPWLGRTQFQVLSVIACFSLCSTVLISSLYIHERDPRLEGHPPNANPGILAFFRQVFNATLRLPPQIRKVCEAQFFAWMGWFGFLFYMTTYIGQLYVNPYFAAHPDLTPDEIEKEWEEATRIGTFAFLIYAIISFSANILLPFFIVPSYRASEPTIETTSSGHQNTPGTPGHLSASMSTYFPHTPSPSASLPRPPKPPPRSYPNKMAHPPPCLASLPNVLRAMYVLHVLHSHTHSSHRPNRLRRHSLGSVTLGAIRSHLR</sequence>
<comment type="caution">
    <text evidence="8">The sequence shown here is derived from an EMBL/GenBank/DDBJ whole genome shotgun (WGS) entry which is preliminary data.</text>
</comment>
<feature type="compositionally biased region" description="Polar residues" evidence="6">
    <location>
        <begin position="424"/>
        <end position="437"/>
    </location>
</feature>
<dbReference type="PANTHER" id="PTHR19432">
    <property type="entry name" value="SUGAR TRANSPORTER"/>
    <property type="match status" value="1"/>
</dbReference>
<comment type="subcellular location">
    <subcellularLocation>
        <location evidence="1">Membrane</location>
        <topology evidence="1">Multi-pass membrane protein</topology>
    </subcellularLocation>
</comment>
<keyword evidence="3 7" id="KW-0812">Transmembrane</keyword>
<organism evidence="8 9">
    <name type="scientific">Lepraria finkii</name>
    <dbReference type="NCBI Taxonomy" id="1340010"/>
    <lineage>
        <taxon>Eukaryota</taxon>
        <taxon>Fungi</taxon>
        <taxon>Dikarya</taxon>
        <taxon>Ascomycota</taxon>
        <taxon>Pezizomycotina</taxon>
        <taxon>Lecanoromycetes</taxon>
        <taxon>OSLEUM clade</taxon>
        <taxon>Lecanoromycetidae</taxon>
        <taxon>Lecanorales</taxon>
        <taxon>Lecanorineae</taxon>
        <taxon>Stereocaulaceae</taxon>
        <taxon>Lepraria</taxon>
    </lineage>
</organism>
<feature type="transmembrane region" description="Helical" evidence="7">
    <location>
        <begin position="127"/>
        <end position="148"/>
    </location>
</feature>
<dbReference type="Proteomes" id="UP001590951">
    <property type="component" value="Unassembled WGS sequence"/>
</dbReference>
<dbReference type="SUPFAM" id="SSF103473">
    <property type="entry name" value="MFS general substrate transporter"/>
    <property type="match status" value="1"/>
</dbReference>
<feature type="transmembrane region" description="Helical" evidence="7">
    <location>
        <begin position="278"/>
        <end position="300"/>
    </location>
</feature>
<feature type="compositionally biased region" description="Basic and acidic residues" evidence="6">
    <location>
        <begin position="60"/>
        <end position="72"/>
    </location>
</feature>
<feature type="transmembrane region" description="Helical" evidence="7">
    <location>
        <begin position="90"/>
        <end position="107"/>
    </location>
</feature>
<keyword evidence="5 7" id="KW-0472">Membrane</keyword>
<dbReference type="PANTHER" id="PTHR19432:SF35">
    <property type="entry name" value="SOLUTE CARRIER FAMILY 45 MEMBER 3 ISOFORM X1"/>
    <property type="match status" value="1"/>
</dbReference>
<dbReference type="EMBL" id="JBHFEH010000022">
    <property type="protein sequence ID" value="KAL2053212.1"/>
    <property type="molecule type" value="Genomic_DNA"/>
</dbReference>
<keyword evidence="2" id="KW-0813">Transport</keyword>
<evidence type="ECO:0000256" key="7">
    <source>
        <dbReference type="SAM" id="Phobius"/>
    </source>
</evidence>
<name>A0ABR4B5T1_9LECA</name>
<protein>
    <submittedName>
        <fullName evidence="8">Uncharacterized protein</fullName>
    </submittedName>
</protein>
<feature type="region of interest" description="Disordered" evidence="6">
    <location>
        <begin position="1"/>
        <end position="80"/>
    </location>
</feature>
<feature type="region of interest" description="Disordered" evidence="6">
    <location>
        <begin position="424"/>
        <end position="477"/>
    </location>
</feature>
<feature type="transmembrane region" description="Helical" evidence="7">
    <location>
        <begin position="394"/>
        <end position="415"/>
    </location>
</feature>
<feature type="compositionally biased region" description="Pro residues" evidence="6">
    <location>
        <begin position="461"/>
        <end position="470"/>
    </location>
</feature>
<keyword evidence="4 7" id="KW-1133">Transmembrane helix</keyword>
<evidence type="ECO:0000256" key="5">
    <source>
        <dbReference type="ARBA" id="ARBA00023136"/>
    </source>
</evidence>
<feature type="transmembrane region" description="Helical" evidence="7">
    <location>
        <begin position="160"/>
        <end position="180"/>
    </location>
</feature>
<dbReference type="Pfam" id="PF13347">
    <property type="entry name" value="MFS_2"/>
    <property type="match status" value="1"/>
</dbReference>
<feature type="transmembrane region" description="Helical" evidence="7">
    <location>
        <begin position="246"/>
        <end position="266"/>
    </location>
</feature>
<accession>A0ABR4B5T1</accession>
<evidence type="ECO:0000256" key="6">
    <source>
        <dbReference type="SAM" id="MobiDB-lite"/>
    </source>
</evidence>
<gene>
    <name evidence="8" type="ORF">ABVK25_006537</name>
</gene>